<evidence type="ECO:0000256" key="8">
    <source>
        <dbReference type="ARBA" id="ARBA00022843"/>
    </source>
</evidence>
<evidence type="ECO:0000256" key="12">
    <source>
        <dbReference type="ARBA" id="ARBA00046796"/>
    </source>
</evidence>
<dbReference type="GO" id="GO:0008233">
    <property type="term" value="F:peptidase activity"/>
    <property type="evidence" value="ECO:0007669"/>
    <property type="project" value="UniProtKB-KW"/>
</dbReference>
<keyword evidence="16" id="KW-0378">Hydrolase</keyword>
<comment type="subunit">
    <text evidence="12">Likely a component of a DCX (DDB1-CUL4-X-box) protein ligase complex. May interact with pic/DDB1.</text>
</comment>
<evidence type="ECO:0000256" key="4">
    <source>
        <dbReference type="ARBA" id="ARBA00014394"/>
    </source>
</evidence>
<dbReference type="GO" id="GO:0016567">
    <property type="term" value="P:protein ubiquitination"/>
    <property type="evidence" value="ECO:0007669"/>
    <property type="project" value="UniProtKB-UniPathway"/>
</dbReference>
<dbReference type="RefSeq" id="XP_064480332.1">
    <property type="nucleotide sequence ID" value="XM_064624262.1"/>
</dbReference>
<dbReference type="GO" id="GO:0046872">
    <property type="term" value="F:metal ion binding"/>
    <property type="evidence" value="ECO:0007669"/>
    <property type="project" value="UniProtKB-KW"/>
</dbReference>
<sequence>MADDIIQLIPRPQQVDDDEENNTTSPMDVSYDISLPAQHTYLGDDMEDLTGRTVFEEDSIHTVPVLTSHDVILVPGQILPLQIFRPLEISMMRRIIEEDRTFGIIADGITARANQNRKPVLGTTAEVRSYKEETDDLSGVSTLVVKAEGRQRFNLLSSRRRTDGILTAEIKILPDDPTPDVGEVARLQCLNRFQRPSEINMSRNLGRYGFAPLTRWPAWVYLQYDAEVLVNRIKSELSEWTENFSTLRFPEDPGKFSYWVAGSLLLDDEVRLEMLSYDSPIQRLRCELAILRECVVLTCKECRSKVADRGDVFSMSQQGPQGTYVNPHGYVHEMITVRRAKGVYWNGRPSSEYSWFPGYAWTILHCRSCHCHVGWKFTAVEKNLLPLKFWGLCRSAIKPSRLPVSRGQQTSGRD</sequence>
<dbReference type="GO" id="GO:0006508">
    <property type="term" value="P:proteolysis"/>
    <property type="evidence" value="ECO:0007669"/>
    <property type="project" value="UniProtKB-KW"/>
</dbReference>
<dbReference type="PROSITE" id="PS51787">
    <property type="entry name" value="LON_N"/>
    <property type="match status" value="1"/>
</dbReference>
<dbReference type="SUPFAM" id="SSF88697">
    <property type="entry name" value="PUA domain-like"/>
    <property type="match status" value="1"/>
</dbReference>
<name>A0A2R5L7E3_9ACAR</name>
<evidence type="ECO:0000259" key="15">
    <source>
        <dbReference type="PROSITE" id="PS51788"/>
    </source>
</evidence>
<comment type="pathway">
    <text evidence="2">Protein modification; protein ubiquitination.</text>
</comment>
<dbReference type="CDD" id="cd15777">
    <property type="entry name" value="CRBN_C_like"/>
    <property type="match status" value="1"/>
</dbReference>
<comment type="function">
    <text evidence="11">Substrate recognition component of a DCX (DDB1-CUL4-X-box) E3 protein ligase complex that mediates the ubiquitination and subsequent proteasomal degradation of target proteins. Has an essential role in mediating growth by negatively regulating insulin signaling. It also has a role in maintaining presynaptic function in the neuromuscular junction synapses of third-instar larvae.</text>
</comment>
<comment type="subcellular location">
    <subcellularLocation>
        <location evidence="1">Nucleus</location>
    </subcellularLocation>
</comment>
<evidence type="ECO:0000256" key="13">
    <source>
        <dbReference type="SAM" id="MobiDB-lite"/>
    </source>
</evidence>
<dbReference type="PROSITE" id="PS51788">
    <property type="entry name" value="CULT"/>
    <property type="match status" value="1"/>
</dbReference>
<dbReference type="Pfam" id="PF02190">
    <property type="entry name" value="LON_substr_bdg"/>
    <property type="match status" value="1"/>
</dbReference>
<dbReference type="CTD" id="41230"/>
<evidence type="ECO:0000256" key="9">
    <source>
        <dbReference type="ARBA" id="ARBA00023242"/>
    </source>
</evidence>
<evidence type="ECO:0000256" key="1">
    <source>
        <dbReference type="ARBA" id="ARBA00004123"/>
    </source>
</evidence>
<evidence type="ECO:0000256" key="3">
    <source>
        <dbReference type="ARBA" id="ARBA00005293"/>
    </source>
</evidence>
<organism evidence="16">
    <name type="scientific">Ornithodoros turicata</name>
    <dbReference type="NCBI Taxonomy" id="34597"/>
    <lineage>
        <taxon>Eukaryota</taxon>
        <taxon>Metazoa</taxon>
        <taxon>Ecdysozoa</taxon>
        <taxon>Arthropoda</taxon>
        <taxon>Chelicerata</taxon>
        <taxon>Arachnida</taxon>
        <taxon>Acari</taxon>
        <taxon>Parasitiformes</taxon>
        <taxon>Ixodida</taxon>
        <taxon>Ixodoidea</taxon>
        <taxon>Argasidae</taxon>
        <taxon>Ornithodorinae</taxon>
        <taxon>Ornithodoros</taxon>
    </lineage>
</organism>
<reference evidence="16" key="1">
    <citation type="submission" date="2018-03" db="EMBL/GenBank/DDBJ databases">
        <title>The relapsing fever spirochete Borrelia turicatae persists in the highly oxidative environment of its soft-bodied tick vector.</title>
        <authorList>
            <person name="Bourret T.J."/>
            <person name="Boyle W.K."/>
            <person name="Valenzuela J.G."/>
            <person name="Oliveira F."/>
            <person name="Lopez J.E."/>
        </authorList>
    </citation>
    <scope>NUCLEOTIDE SEQUENCE</scope>
    <source>
        <strain evidence="16">Kansas strain/isolate</strain>
        <tissue evidence="16">Salivary glands</tissue>
    </source>
</reference>
<dbReference type="SMART" id="SM00464">
    <property type="entry name" value="LON"/>
    <property type="match status" value="1"/>
</dbReference>
<evidence type="ECO:0000256" key="7">
    <source>
        <dbReference type="ARBA" id="ARBA00022833"/>
    </source>
</evidence>
<dbReference type="Gene3D" id="1.20.58.1480">
    <property type="match status" value="1"/>
</dbReference>
<dbReference type="InterPro" id="IPR046336">
    <property type="entry name" value="Lon_prtase_N_sf"/>
</dbReference>
<evidence type="ECO:0000256" key="6">
    <source>
        <dbReference type="ARBA" id="ARBA00022786"/>
    </source>
</evidence>
<keyword evidence="9" id="KW-0539">Nucleus</keyword>
<dbReference type="EMBL" id="GGLE01001308">
    <property type="protein sequence ID" value="MBY05434.1"/>
    <property type="molecule type" value="Transcribed_RNA"/>
</dbReference>
<accession>A0A2R5L7E3</accession>
<dbReference type="FunFam" id="2.170.150.20:FF:000005">
    <property type="entry name" value="Blast:Protein cereblon homolog"/>
    <property type="match status" value="1"/>
</dbReference>
<dbReference type="Gene3D" id="2.170.150.20">
    <property type="entry name" value="Peptide methionine sulfoxide reductase"/>
    <property type="match status" value="1"/>
</dbReference>
<keyword evidence="5" id="KW-0479">Metal-binding</keyword>
<evidence type="ECO:0000256" key="10">
    <source>
        <dbReference type="ARBA" id="ARBA00030079"/>
    </source>
</evidence>
<evidence type="ECO:0000256" key="5">
    <source>
        <dbReference type="ARBA" id="ARBA00022723"/>
    </source>
</evidence>
<dbReference type="InterPro" id="IPR004910">
    <property type="entry name" value="Yippee/Mis18/Cereblon"/>
</dbReference>
<feature type="region of interest" description="Disordered" evidence="13">
    <location>
        <begin position="9"/>
        <end position="30"/>
    </location>
</feature>
<evidence type="ECO:0000256" key="11">
    <source>
        <dbReference type="ARBA" id="ARBA00046075"/>
    </source>
</evidence>
<feature type="domain" description="CULT" evidence="15">
    <location>
        <begin position="294"/>
        <end position="401"/>
    </location>
</feature>
<dbReference type="GO" id="GO:0005634">
    <property type="term" value="C:nucleus"/>
    <property type="evidence" value="ECO:0007669"/>
    <property type="project" value="UniProtKB-SubCell"/>
</dbReference>
<evidence type="ECO:0000313" key="16">
    <source>
        <dbReference type="EMBL" id="MBY05434.1"/>
    </source>
</evidence>
<dbReference type="PANTHER" id="PTHR46732">
    <property type="entry name" value="ATP-DEPENDENT PROTEASE LA (LON) DOMAIN PROTEIN"/>
    <property type="match status" value="1"/>
</dbReference>
<dbReference type="InterPro" id="IPR034750">
    <property type="entry name" value="CULT"/>
</dbReference>
<protein>
    <recommendedName>
        <fullName evidence="4">Protein cereblon</fullName>
    </recommendedName>
    <alternativeName>
        <fullName evidence="10">Protein ohgata</fullName>
    </alternativeName>
</protein>
<dbReference type="KEGG" id="oti:135393914"/>
<dbReference type="GeneID" id="135393914"/>
<feature type="domain" description="Lon N-terminal" evidence="14">
    <location>
        <begin position="63"/>
        <end position="295"/>
    </location>
</feature>
<keyword evidence="7" id="KW-0862">Zinc</keyword>
<dbReference type="InterPro" id="IPR015947">
    <property type="entry name" value="PUA-like_sf"/>
</dbReference>
<dbReference type="Gene3D" id="2.30.130.40">
    <property type="entry name" value="LON domain-like"/>
    <property type="match status" value="1"/>
</dbReference>
<dbReference type="Pfam" id="PF03226">
    <property type="entry name" value="Yippee-Mis18"/>
    <property type="match status" value="1"/>
</dbReference>
<dbReference type="AlphaFoldDB" id="A0A2R5L7E3"/>
<evidence type="ECO:0000259" key="14">
    <source>
        <dbReference type="PROSITE" id="PS51787"/>
    </source>
</evidence>
<dbReference type="FunFam" id="2.30.130.40:FF:000002">
    <property type="entry name" value="Cereblon, isoform CRA_c"/>
    <property type="match status" value="1"/>
</dbReference>
<keyword evidence="16" id="KW-0645">Protease</keyword>
<keyword evidence="8" id="KW-0832">Ubl conjugation</keyword>
<keyword evidence="6" id="KW-0833">Ubl conjugation pathway</keyword>
<dbReference type="UniPathway" id="UPA00143"/>
<dbReference type="PANTHER" id="PTHR46732:SF8">
    <property type="entry name" value="ATP-DEPENDENT PROTEASE LA (LON) DOMAIN PROTEIN"/>
    <property type="match status" value="1"/>
</dbReference>
<evidence type="ECO:0000256" key="2">
    <source>
        <dbReference type="ARBA" id="ARBA00004906"/>
    </source>
</evidence>
<proteinExistence type="inferred from homology"/>
<comment type="similarity">
    <text evidence="3">Belongs to the CRBN family.</text>
</comment>
<dbReference type="InterPro" id="IPR003111">
    <property type="entry name" value="Lon_prtase_N"/>
</dbReference>